<sequence length="98" mass="10436">MIKRGFAATVLTASAVALAAPAMAAPDPAGTARDTISSLELQGYLVVVNRLSERPLADADVVSVSKSVRFNRIQWNPTDQSGRRYSAVSTPTVYVSVR</sequence>
<name>A0A1X1WWU1_MYCIR</name>
<evidence type="ECO:0000313" key="2">
    <source>
        <dbReference type="EMBL" id="ORV91106.1"/>
    </source>
</evidence>
<organism evidence="2 3">
    <name type="scientific">Mycolicibacterium iranicum</name>
    <name type="common">Mycobacterium iranicum</name>
    <dbReference type="NCBI Taxonomy" id="912594"/>
    <lineage>
        <taxon>Bacteria</taxon>
        <taxon>Bacillati</taxon>
        <taxon>Actinomycetota</taxon>
        <taxon>Actinomycetes</taxon>
        <taxon>Mycobacteriales</taxon>
        <taxon>Mycobacteriaceae</taxon>
        <taxon>Mycolicibacterium</taxon>
    </lineage>
</organism>
<keyword evidence="1" id="KW-0732">Signal</keyword>
<feature type="chain" id="PRO_5039385108" evidence="1">
    <location>
        <begin position="20"/>
        <end position="98"/>
    </location>
</feature>
<accession>A0A1X1WWU1</accession>
<evidence type="ECO:0000313" key="3">
    <source>
        <dbReference type="Proteomes" id="UP000193622"/>
    </source>
</evidence>
<evidence type="ECO:0000256" key="1">
    <source>
        <dbReference type="SAM" id="SignalP"/>
    </source>
</evidence>
<protein>
    <submittedName>
        <fullName evidence="2">Uncharacterized protein</fullName>
    </submittedName>
</protein>
<dbReference type="Proteomes" id="UP000193622">
    <property type="component" value="Unassembled WGS sequence"/>
</dbReference>
<dbReference type="AlphaFoldDB" id="A0A1X1WWU1"/>
<reference evidence="2 3" key="1">
    <citation type="submission" date="2016-01" db="EMBL/GenBank/DDBJ databases">
        <title>The new phylogeny of the genus Mycobacterium.</title>
        <authorList>
            <person name="Tarcisio F."/>
            <person name="Conor M."/>
            <person name="Antonella G."/>
            <person name="Elisabetta G."/>
            <person name="Giulia F.S."/>
            <person name="Sara T."/>
            <person name="Anna F."/>
            <person name="Clotilde B."/>
            <person name="Roberto B."/>
            <person name="Veronica D.S."/>
            <person name="Fabio R."/>
            <person name="Monica P."/>
            <person name="Olivier J."/>
            <person name="Enrico T."/>
            <person name="Nicola S."/>
        </authorList>
    </citation>
    <scope>NUCLEOTIDE SEQUENCE [LARGE SCALE GENOMIC DNA]</scope>
    <source>
        <strain evidence="2 3">DSM 45541</strain>
    </source>
</reference>
<comment type="caution">
    <text evidence="2">The sequence shown here is derived from an EMBL/GenBank/DDBJ whole genome shotgun (WGS) entry which is preliminary data.</text>
</comment>
<feature type="signal peptide" evidence="1">
    <location>
        <begin position="1"/>
        <end position="19"/>
    </location>
</feature>
<dbReference type="EMBL" id="LQPC01000018">
    <property type="protein sequence ID" value="ORV91106.1"/>
    <property type="molecule type" value="Genomic_DNA"/>
</dbReference>
<proteinExistence type="predicted"/>
<dbReference type="RefSeq" id="WP_085172360.1">
    <property type="nucleotide sequence ID" value="NZ_LQPC01000018.1"/>
</dbReference>
<gene>
    <name evidence="2" type="ORF">AWC12_04075</name>
</gene>